<evidence type="ECO:0000256" key="2">
    <source>
        <dbReference type="ARBA" id="ARBA00001947"/>
    </source>
</evidence>
<dbReference type="Proteomes" id="UP000646745">
    <property type="component" value="Unassembled WGS sequence"/>
</dbReference>
<dbReference type="PANTHER" id="PTHR43808">
    <property type="entry name" value="ACETYLORNITHINE DEACETYLASE"/>
    <property type="match status" value="1"/>
</dbReference>
<dbReference type="InterPro" id="IPR011650">
    <property type="entry name" value="Peptidase_M20_dimer"/>
</dbReference>
<gene>
    <name evidence="9" type="primary">argE</name>
    <name evidence="9" type="ORF">GCM10009038_11260</name>
</gene>
<organism evidence="9 10">
    <name type="scientific">Salinicola rhizosphaerae</name>
    <dbReference type="NCBI Taxonomy" id="1443141"/>
    <lineage>
        <taxon>Bacteria</taxon>
        <taxon>Pseudomonadati</taxon>
        <taxon>Pseudomonadota</taxon>
        <taxon>Gammaproteobacteria</taxon>
        <taxon>Oceanospirillales</taxon>
        <taxon>Halomonadaceae</taxon>
        <taxon>Salinicola</taxon>
    </lineage>
</organism>
<dbReference type="InterPro" id="IPR036264">
    <property type="entry name" value="Bact_exopeptidase_dim_dom"/>
</dbReference>
<dbReference type="InterPro" id="IPR010182">
    <property type="entry name" value="ArgE/DapE"/>
</dbReference>
<keyword evidence="5" id="KW-0378">Hydrolase</keyword>
<proteinExistence type="inferred from homology"/>
<dbReference type="EMBL" id="BMZI01000002">
    <property type="protein sequence ID" value="GHB14589.1"/>
    <property type="molecule type" value="Genomic_DNA"/>
</dbReference>
<keyword evidence="4" id="KW-0479">Metal-binding</keyword>
<protein>
    <submittedName>
        <fullName evidence="9">Acetylornithine deacetylase</fullName>
    </submittedName>
</protein>
<comment type="caution">
    <text evidence="9">The sequence shown here is derived from an EMBL/GenBank/DDBJ whole genome shotgun (WGS) entry which is preliminary data.</text>
</comment>
<dbReference type="Pfam" id="PF01546">
    <property type="entry name" value="Peptidase_M20"/>
    <property type="match status" value="1"/>
</dbReference>
<sequence>MTSSSDTTIDLLRRLVAIDTQNPGSPELPAIELLADALRQSGFAVDIDEFLPGRANVTARLENGPGPTLAFNTHVDVVPHGEGWTDSPLSLTERDGRLYGRGACDAKGQAAVMVEAMRRLAADRETWSGTLMGVFVADEEVGSAGARHFAATTAPGSIDYAIIGEPTGNRPVIAHKGSLRPIVRVRGKTAHSGTPDLGINAIYQAAKLIDHVERTHPEIRQRTHPLVGNASLTITRIHGGHADNVVPEGCDIMLDRRLIPGETDAGVKHELAEIVTRAGEALGFEAEIVEYKPTTGGAAETPADHLIVRTALAVCSEAVGETIEAGGFQGGCDMVHFAGLGTDCVVIGPGSLAVAHQPDEFVPIDELLQAVDIHREMVRRLLPRQA</sequence>
<keyword evidence="7" id="KW-0170">Cobalt</keyword>
<evidence type="ECO:0000256" key="3">
    <source>
        <dbReference type="ARBA" id="ARBA00006247"/>
    </source>
</evidence>
<dbReference type="Gene3D" id="3.30.70.360">
    <property type="match status" value="1"/>
</dbReference>
<evidence type="ECO:0000256" key="4">
    <source>
        <dbReference type="ARBA" id="ARBA00022723"/>
    </source>
</evidence>
<evidence type="ECO:0000259" key="8">
    <source>
        <dbReference type="Pfam" id="PF07687"/>
    </source>
</evidence>
<dbReference type="NCBIfam" id="TIGR01910">
    <property type="entry name" value="DapE-ArgE"/>
    <property type="match status" value="1"/>
</dbReference>
<dbReference type="PANTHER" id="PTHR43808:SF31">
    <property type="entry name" value="N-ACETYL-L-CITRULLINE DEACETYLASE"/>
    <property type="match status" value="1"/>
</dbReference>
<comment type="cofactor">
    <cofactor evidence="2">
        <name>Zn(2+)</name>
        <dbReference type="ChEBI" id="CHEBI:29105"/>
    </cofactor>
</comment>
<keyword evidence="10" id="KW-1185">Reference proteome</keyword>
<dbReference type="SUPFAM" id="SSF53187">
    <property type="entry name" value="Zn-dependent exopeptidases"/>
    <property type="match status" value="1"/>
</dbReference>
<evidence type="ECO:0000313" key="9">
    <source>
        <dbReference type="EMBL" id="GHB14589.1"/>
    </source>
</evidence>
<feature type="domain" description="Peptidase M20 dimerisation" evidence="8">
    <location>
        <begin position="173"/>
        <end position="278"/>
    </location>
</feature>
<dbReference type="InterPro" id="IPR050072">
    <property type="entry name" value="Peptidase_M20A"/>
</dbReference>
<comment type="similarity">
    <text evidence="3">Belongs to the peptidase M20A family.</text>
</comment>
<name>A0ABQ3DZU5_9GAMM</name>
<dbReference type="RefSeq" id="WP_189443653.1">
    <property type="nucleotide sequence ID" value="NZ_BMZI01000002.1"/>
</dbReference>
<evidence type="ECO:0000313" key="10">
    <source>
        <dbReference type="Proteomes" id="UP000646745"/>
    </source>
</evidence>
<dbReference type="CDD" id="cd03894">
    <property type="entry name" value="M20_ArgE"/>
    <property type="match status" value="1"/>
</dbReference>
<dbReference type="Pfam" id="PF07687">
    <property type="entry name" value="M20_dimer"/>
    <property type="match status" value="1"/>
</dbReference>
<comment type="cofactor">
    <cofactor evidence="1">
        <name>Co(2+)</name>
        <dbReference type="ChEBI" id="CHEBI:48828"/>
    </cofactor>
</comment>
<dbReference type="InterPro" id="IPR002933">
    <property type="entry name" value="Peptidase_M20"/>
</dbReference>
<evidence type="ECO:0000256" key="6">
    <source>
        <dbReference type="ARBA" id="ARBA00022833"/>
    </source>
</evidence>
<dbReference type="SUPFAM" id="SSF55031">
    <property type="entry name" value="Bacterial exopeptidase dimerisation domain"/>
    <property type="match status" value="1"/>
</dbReference>
<dbReference type="Gene3D" id="3.40.630.10">
    <property type="entry name" value="Zn peptidases"/>
    <property type="match status" value="1"/>
</dbReference>
<accession>A0ABQ3DZU5</accession>
<evidence type="ECO:0000256" key="5">
    <source>
        <dbReference type="ARBA" id="ARBA00022801"/>
    </source>
</evidence>
<evidence type="ECO:0000256" key="1">
    <source>
        <dbReference type="ARBA" id="ARBA00001941"/>
    </source>
</evidence>
<keyword evidence="6" id="KW-0862">Zinc</keyword>
<reference evidence="10" key="1">
    <citation type="journal article" date="2019" name="Int. J. Syst. Evol. Microbiol.">
        <title>The Global Catalogue of Microorganisms (GCM) 10K type strain sequencing project: providing services to taxonomists for standard genome sequencing and annotation.</title>
        <authorList>
            <consortium name="The Broad Institute Genomics Platform"/>
            <consortium name="The Broad Institute Genome Sequencing Center for Infectious Disease"/>
            <person name="Wu L."/>
            <person name="Ma J."/>
        </authorList>
    </citation>
    <scope>NUCLEOTIDE SEQUENCE [LARGE SCALE GENOMIC DNA]</scope>
    <source>
        <strain evidence="10">KCTC 32998</strain>
    </source>
</reference>
<evidence type="ECO:0000256" key="7">
    <source>
        <dbReference type="ARBA" id="ARBA00023285"/>
    </source>
</evidence>